<accession>A0ABR5C0W7</accession>
<dbReference type="EMBL" id="KN848605">
    <property type="protein sequence ID" value="KIR81311.1"/>
    <property type="molecule type" value="Genomic_DNA"/>
</dbReference>
<feature type="region of interest" description="Disordered" evidence="6">
    <location>
        <begin position="1"/>
        <end position="35"/>
    </location>
</feature>
<keyword evidence="2" id="KW-0808">Transferase</keyword>
<keyword evidence="8" id="KW-1185">Reference proteome</keyword>
<proteinExistence type="inferred from homology"/>
<dbReference type="Gene3D" id="2.60.200.30">
    <property type="entry name" value="Probable inorganic polyphosphate/atp-NAD kinase, domain 2"/>
    <property type="match status" value="1"/>
</dbReference>
<name>A0ABR5C0W7_9TREE</name>
<dbReference type="InterPro" id="IPR016064">
    <property type="entry name" value="NAD/diacylglycerol_kinase_sf"/>
</dbReference>
<keyword evidence="4" id="KW-0521">NADP</keyword>
<dbReference type="PANTHER" id="PTHR20275:SF0">
    <property type="entry name" value="NAD KINASE"/>
    <property type="match status" value="1"/>
</dbReference>
<gene>
    <name evidence="7" type="ORF">I306_01544</name>
</gene>
<dbReference type="SUPFAM" id="SSF111331">
    <property type="entry name" value="NAD kinase/diacylglycerol kinase-like"/>
    <property type="match status" value="1"/>
</dbReference>
<dbReference type="InterPro" id="IPR017438">
    <property type="entry name" value="ATP-NAD_kinase_N"/>
</dbReference>
<comment type="similarity">
    <text evidence="1">Belongs to the NAD kinase family.</text>
</comment>
<evidence type="ECO:0000256" key="1">
    <source>
        <dbReference type="ARBA" id="ARBA00010995"/>
    </source>
</evidence>
<feature type="compositionally biased region" description="Polar residues" evidence="6">
    <location>
        <begin position="1"/>
        <end position="11"/>
    </location>
</feature>
<evidence type="ECO:0000256" key="5">
    <source>
        <dbReference type="ARBA" id="ARBA00023027"/>
    </source>
</evidence>
<evidence type="ECO:0000313" key="8">
    <source>
        <dbReference type="Proteomes" id="UP000054272"/>
    </source>
</evidence>
<dbReference type="Gene3D" id="3.40.50.10330">
    <property type="entry name" value="Probable inorganic polyphosphate/atp-NAD kinase, domain 1"/>
    <property type="match status" value="1"/>
</dbReference>
<reference evidence="7 8" key="1">
    <citation type="submission" date="2015-01" db="EMBL/GenBank/DDBJ databases">
        <title>The Genome Sequence of Cryptococcus gattii EJB2.</title>
        <authorList>
            <consortium name="The Broad Institute Genomics Platform"/>
            <person name="Cuomo C."/>
            <person name="Litvintseva A."/>
            <person name="Chen Y."/>
            <person name="Heitman J."/>
            <person name="Sun S."/>
            <person name="Springer D."/>
            <person name="Dromer F."/>
            <person name="Young S."/>
            <person name="Zeng Q."/>
            <person name="Gargeya S."/>
            <person name="Abouelleil A."/>
            <person name="Alvarado L."/>
            <person name="Chapman S.B."/>
            <person name="Gainer-Dewar J."/>
            <person name="Goldberg J."/>
            <person name="Griggs A."/>
            <person name="Gujja S."/>
            <person name="Hansen M."/>
            <person name="Howarth C."/>
            <person name="Imamovic A."/>
            <person name="Larimer J."/>
            <person name="Murphy C."/>
            <person name="Naylor J."/>
            <person name="Pearson M."/>
            <person name="Priest M."/>
            <person name="Roberts A."/>
            <person name="Saif S."/>
            <person name="Shea T."/>
            <person name="Sykes S."/>
            <person name="Wortman J."/>
            <person name="Nusbaum C."/>
            <person name="Birren B."/>
        </authorList>
    </citation>
    <scope>NUCLEOTIDE SEQUENCE [LARGE SCALE GENOMIC DNA]</scope>
    <source>
        <strain evidence="7 8">EJB2</strain>
    </source>
</reference>
<dbReference type="Proteomes" id="UP000054272">
    <property type="component" value="Unassembled WGS sequence"/>
</dbReference>
<keyword evidence="5" id="KW-0520">NAD</keyword>
<sequence>MSPTSSDQTSLPPRPMREQASSVAPTSSSPNPDEVSRCLVHSLFKKRCLAALRSDESQSGKTPDNQTPYYEDEDEDEENESLTKQLAETAQSVREMNKELGRRIVRSRIQHVLIVTKVNDNRLVSLTRELALYLMQKSPSIPKGTNNRYGTASLTRGMVVYVDSEFESSQAFDVPGLQRDHPELFEPMISNRSFSSLSSVNTPNDSYTDEGPINSGSVTPVGEGQLRYWTNELCSSSPHLFDLVITLGGDGTVLYASWLFQRIVPPVLPFALGSLGFLTKFNFMDYKEIIEKVILDGIRVSLRMRFCCTVYRACTPSDIGCAQAHKRRVIKGGCASALKKRVHKSGWESLEDEEVDAHMSDGGSDEEAILHHSTRPEEQFEVLNELVVDRGPNSAMSSLELFGDEYHLTTVQADGLTVSTPTGSTAYSLSAGGSLTSPQTSNILITPICPHTLSFRPVVLEDSIDIRVCVPFDSRTTAWTSFDGRSRLELKQGDHIKVTASKYPFPIILYADKSFPDWASSLSRKLRWNERERQKPYVLVEEARHRK</sequence>
<dbReference type="InterPro" id="IPR017437">
    <property type="entry name" value="ATP-NAD_kinase_PpnK-typ_C"/>
</dbReference>
<evidence type="ECO:0000313" key="7">
    <source>
        <dbReference type="EMBL" id="KIR81311.1"/>
    </source>
</evidence>
<dbReference type="InterPro" id="IPR002504">
    <property type="entry name" value="NADK"/>
</dbReference>
<feature type="compositionally biased region" description="Polar residues" evidence="6">
    <location>
        <begin position="19"/>
        <end position="31"/>
    </location>
</feature>
<evidence type="ECO:0000256" key="4">
    <source>
        <dbReference type="ARBA" id="ARBA00022857"/>
    </source>
</evidence>
<dbReference type="PANTHER" id="PTHR20275">
    <property type="entry name" value="NAD KINASE"/>
    <property type="match status" value="1"/>
</dbReference>
<organism evidence="7 8">
    <name type="scientific">Cryptococcus gattii EJB2</name>
    <dbReference type="NCBI Taxonomy" id="1296103"/>
    <lineage>
        <taxon>Eukaryota</taxon>
        <taxon>Fungi</taxon>
        <taxon>Dikarya</taxon>
        <taxon>Basidiomycota</taxon>
        <taxon>Agaricomycotina</taxon>
        <taxon>Tremellomycetes</taxon>
        <taxon>Tremellales</taxon>
        <taxon>Cryptococcaceae</taxon>
        <taxon>Cryptococcus</taxon>
        <taxon>Cryptococcus gattii species complex</taxon>
    </lineage>
</organism>
<evidence type="ECO:0000256" key="6">
    <source>
        <dbReference type="SAM" id="MobiDB-lite"/>
    </source>
</evidence>
<evidence type="ECO:0000256" key="2">
    <source>
        <dbReference type="ARBA" id="ARBA00022679"/>
    </source>
</evidence>
<dbReference type="Pfam" id="PF20143">
    <property type="entry name" value="NAD_kinase_C"/>
    <property type="match status" value="1"/>
</dbReference>
<dbReference type="HAMAP" id="MF_00361">
    <property type="entry name" value="NAD_kinase"/>
    <property type="match status" value="1"/>
</dbReference>
<protein>
    <submittedName>
        <fullName evidence="7">NAD+ kinase</fullName>
    </submittedName>
</protein>
<feature type="compositionally biased region" description="Polar residues" evidence="6">
    <location>
        <begin position="59"/>
        <end position="68"/>
    </location>
</feature>
<keyword evidence="3 7" id="KW-0418">Kinase</keyword>
<feature type="compositionally biased region" description="Acidic residues" evidence="6">
    <location>
        <begin position="70"/>
        <end position="80"/>
    </location>
</feature>
<dbReference type="Pfam" id="PF01513">
    <property type="entry name" value="NAD_kinase"/>
    <property type="match status" value="1"/>
</dbReference>
<dbReference type="GO" id="GO:0016301">
    <property type="term" value="F:kinase activity"/>
    <property type="evidence" value="ECO:0007669"/>
    <property type="project" value="UniProtKB-KW"/>
</dbReference>
<evidence type="ECO:0000256" key="3">
    <source>
        <dbReference type="ARBA" id="ARBA00022777"/>
    </source>
</evidence>
<feature type="region of interest" description="Disordered" evidence="6">
    <location>
        <begin position="54"/>
        <end position="83"/>
    </location>
</feature>